<feature type="chain" id="PRO_5027005363" evidence="24">
    <location>
        <begin position="27"/>
        <end position="718"/>
    </location>
</feature>
<evidence type="ECO:0000256" key="8">
    <source>
        <dbReference type="ARBA" id="ARBA00022737"/>
    </source>
</evidence>
<dbReference type="PROSITE" id="PS51642">
    <property type="entry name" value="HEMOPEXIN_2"/>
    <property type="match status" value="4"/>
</dbReference>
<evidence type="ECO:0000256" key="1">
    <source>
        <dbReference type="ARBA" id="ARBA00004479"/>
    </source>
</evidence>
<evidence type="ECO:0000256" key="11">
    <source>
        <dbReference type="ARBA" id="ARBA00022837"/>
    </source>
</evidence>
<evidence type="ECO:0000256" key="18">
    <source>
        <dbReference type="PIRSR" id="PIRSR001191-2"/>
    </source>
</evidence>
<feature type="compositionally biased region" description="Pro residues" evidence="22">
    <location>
        <begin position="391"/>
        <end position="403"/>
    </location>
</feature>
<dbReference type="GO" id="GO:0031012">
    <property type="term" value="C:extracellular matrix"/>
    <property type="evidence" value="ECO:0007669"/>
    <property type="project" value="InterPro"/>
</dbReference>
<keyword evidence="5 23" id="KW-0812">Transmembrane</keyword>
<sequence>MASKQPWTQIIITLSSLFSLIPSSPAADVPEEEGFSAESWLRKFGYLSQASSQMSTMQSAQILSKAISDMQRFYGLEVTGDMDPATVVAMRRPRCGLPDRKAEEMDGGARKKRYALTGQQWGKDHITYSIMNQHIPSSLGEDRTYAAIRNAFDTWRRVTPLTFEELPAENNISINSSQAELADILLLFASGFHGDMSLFDGEGGSLAHAYYPGPGIGGDTHFDADEPWTLDYQNPEGIDLFLVAVHELGHALGLEHSDNPSAIMAPFYQWIYTHNFTLHEDDIRGIQYIYGPPLLTDAPPASPPARDDKPDNDSPTSPFPPKDEPTSTSPTDPPPESPDSSPHPPARPEPSPSPSSPPVLATSTSTTTSTPTDSQPEAEPVTPHVRKDVPPPRPPAPPRPPKLPDNQAPDICDGDFDTVTMLRGEMFVFKGRWFWRVRRNRVLDNYPMPISVFWIGLPSDIDAAYERHDGKFVFFKDDRYWVFREADVVPGYPQPLHEYGQGVPAHKIDTAIWWEPNGYTYFFSEDRYWRYNEETRTTDRDFPKPIDRWGKIPPSPKGAFLSDDGAYTYFYKGSNYWRFDNRKTEAEKGYPRSILKDFMGCVGAPDPKADTDTEQEPKDKPVNPSDRGKDEHKEPDRDKDQTSQPDSTEEEEEEDKEVNVVVTVADNESSVMTLIMVIVPLVLILCILVLIYAILRSLQNKETPRALVHCKRSLQDWV</sequence>
<feature type="binding site" evidence="19">
    <location>
        <position position="183"/>
    </location>
    <ligand>
        <name>Ca(2+)</name>
        <dbReference type="ChEBI" id="CHEBI:29108"/>
        <label>2</label>
    </ligand>
</feature>
<evidence type="ECO:0000256" key="24">
    <source>
        <dbReference type="SAM" id="SignalP"/>
    </source>
</evidence>
<feature type="binding site" evidence="19">
    <location>
        <position position="511"/>
    </location>
    <ligand>
        <name>Ca(2+)</name>
        <dbReference type="ChEBI" id="CHEBI:29108"/>
        <label>5</label>
    </ligand>
</feature>
<evidence type="ECO:0000256" key="3">
    <source>
        <dbReference type="ARBA" id="ARBA00022670"/>
    </source>
</evidence>
<dbReference type="InterPro" id="IPR033739">
    <property type="entry name" value="M10A_MMP"/>
</dbReference>
<name>A0A6J2PX77_COTGO</name>
<dbReference type="InterPro" id="IPR006026">
    <property type="entry name" value="Peptidase_Metallo"/>
</dbReference>
<evidence type="ECO:0000256" key="21">
    <source>
        <dbReference type="PROSITE-ProRule" id="PRU01011"/>
    </source>
</evidence>
<evidence type="ECO:0000256" key="20">
    <source>
        <dbReference type="PIRSR" id="PIRSR621190-4"/>
    </source>
</evidence>
<comment type="cofactor">
    <cofactor evidence="19">
        <name>Ca(2+)</name>
        <dbReference type="ChEBI" id="CHEBI:29108"/>
    </cofactor>
    <text evidence="19">Can bind about 5 Ca(2+) ions per subunit.</text>
</comment>
<dbReference type="InterPro" id="IPR018487">
    <property type="entry name" value="Hemopexin-like_repeat"/>
</dbReference>
<feature type="binding site" evidence="18">
    <location>
        <position position="250"/>
    </location>
    <ligand>
        <name>Zn(2+)</name>
        <dbReference type="ChEBI" id="CHEBI:29105"/>
        <label>2</label>
        <note>catalytic</note>
    </ligand>
</feature>
<dbReference type="OrthoDB" id="406838at2759"/>
<evidence type="ECO:0000259" key="25">
    <source>
        <dbReference type="SMART" id="SM00235"/>
    </source>
</evidence>
<feature type="binding site" evidence="19">
    <location>
        <position position="200"/>
    </location>
    <ligand>
        <name>Ca(2+)</name>
        <dbReference type="ChEBI" id="CHEBI:29108"/>
        <label>3</label>
    </ligand>
</feature>
<feature type="binding site" evidence="19">
    <location>
        <position position="226"/>
    </location>
    <ligand>
        <name>Ca(2+)</name>
        <dbReference type="ChEBI" id="CHEBI:29108"/>
        <label>1</label>
    </ligand>
</feature>
<comment type="subcellular location">
    <subcellularLocation>
        <location evidence="1">Membrane</location>
        <topology evidence="1">Single-pass type I membrane protein</topology>
    </subcellularLocation>
</comment>
<keyword evidence="8" id="KW-0677">Repeat</keyword>
<evidence type="ECO:0000256" key="10">
    <source>
        <dbReference type="ARBA" id="ARBA00022833"/>
    </source>
</evidence>
<dbReference type="SUPFAM" id="SSF47090">
    <property type="entry name" value="PGBD-like"/>
    <property type="match status" value="1"/>
</dbReference>
<dbReference type="SUPFAM" id="SSF50923">
    <property type="entry name" value="Hemopexin-like domain"/>
    <property type="match status" value="1"/>
</dbReference>
<dbReference type="InParanoid" id="A0A6J2PX77"/>
<dbReference type="PIRSF" id="PIRSF001191">
    <property type="entry name" value="Peptidase_M10A_matrix"/>
    <property type="match status" value="1"/>
</dbReference>
<feature type="binding site" evidence="19">
    <location>
        <position position="195"/>
    </location>
    <ligand>
        <name>Zn(2+)</name>
        <dbReference type="ChEBI" id="CHEBI:29105"/>
        <label>1</label>
    </ligand>
</feature>
<dbReference type="GO" id="GO:0006508">
    <property type="term" value="P:proteolysis"/>
    <property type="evidence" value="ECO:0007669"/>
    <property type="project" value="UniProtKB-KW"/>
</dbReference>
<evidence type="ECO:0000256" key="15">
    <source>
        <dbReference type="ARBA" id="ARBA00023145"/>
    </source>
</evidence>
<feature type="binding site" evidence="19">
    <location>
        <position position="201"/>
    </location>
    <ligand>
        <name>Ca(2+)</name>
        <dbReference type="ChEBI" id="CHEBI:29108"/>
        <label>3</label>
    </ligand>
</feature>
<keyword evidence="14 23" id="KW-0472">Membrane</keyword>
<reference evidence="27" key="1">
    <citation type="submission" date="2025-08" db="UniProtKB">
        <authorList>
            <consortium name="RefSeq"/>
        </authorList>
    </citation>
    <scope>IDENTIFICATION</scope>
</reference>
<evidence type="ECO:0000256" key="2">
    <source>
        <dbReference type="ARBA" id="ARBA00010370"/>
    </source>
</evidence>
<comment type="similarity">
    <text evidence="2">Belongs to the peptidase M10A family.</text>
</comment>
<feature type="compositionally biased region" description="Pro residues" evidence="22">
    <location>
        <begin position="331"/>
        <end position="357"/>
    </location>
</feature>
<dbReference type="RefSeq" id="XP_029290044.1">
    <property type="nucleotide sequence ID" value="XM_029434184.1"/>
</dbReference>
<gene>
    <name evidence="27" type="primary">LOC115009890</name>
</gene>
<keyword evidence="9" id="KW-0378">Hydrolase</keyword>
<feature type="binding site" evidence="19">
    <location>
        <position position="464"/>
    </location>
    <ligand>
        <name>Ca(2+)</name>
        <dbReference type="ChEBI" id="CHEBI:29108"/>
        <label>5</label>
    </ligand>
</feature>
<feature type="modified residue" description="Phosphotyrosine; by PKDCC" evidence="20">
    <location>
        <position position="492"/>
    </location>
</feature>
<dbReference type="InterPro" id="IPR024079">
    <property type="entry name" value="MetalloPept_cat_dom_sf"/>
</dbReference>
<keyword evidence="16" id="KW-1015">Disulfide bond</keyword>
<keyword evidence="7 24" id="KW-0732">Signal</keyword>
<protein>
    <submittedName>
        <fullName evidence="27">Matrix metalloproteinase-14-like</fullName>
    </submittedName>
</protein>
<evidence type="ECO:0000256" key="19">
    <source>
        <dbReference type="PIRSR" id="PIRSR621190-2"/>
    </source>
</evidence>
<keyword evidence="26" id="KW-1185">Reference proteome</keyword>
<feature type="binding site" evidence="18">
    <location>
        <position position="246"/>
    </location>
    <ligand>
        <name>Zn(2+)</name>
        <dbReference type="ChEBI" id="CHEBI:29105"/>
        <label>2</label>
        <note>catalytic</note>
    </ligand>
</feature>
<dbReference type="Pfam" id="PF00413">
    <property type="entry name" value="Peptidase_M10"/>
    <property type="match status" value="1"/>
</dbReference>
<dbReference type="InterPro" id="IPR002477">
    <property type="entry name" value="Peptidoglycan-bd-like"/>
</dbReference>
<keyword evidence="3" id="KW-0645">Protease</keyword>
<evidence type="ECO:0000256" key="13">
    <source>
        <dbReference type="ARBA" id="ARBA00023049"/>
    </source>
</evidence>
<feature type="domain" description="Peptidase metallopeptidase" evidence="25">
    <location>
        <begin position="117"/>
        <end position="292"/>
    </location>
</feature>
<evidence type="ECO:0000256" key="7">
    <source>
        <dbReference type="ARBA" id="ARBA00022729"/>
    </source>
</evidence>
<feature type="binding site" evidence="19">
    <location>
        <position position="193"/>
    </location>
    <ligand>
        <name>Zn(2+)</name>
        <dbReference type="ChEBI" id="CHEBI:29105"/>
        <label>1</label>
    </ligand>
</feature>
<feature type="signal peptide" evidence="24">
    <location>
        <begin position="1"/>
        <end position="26"/>
    </location>
</feature>
<dbReference type="Pfam" id="PF11857">
    <property type="entry name" value="DUF3377"/>
    <property type="match status" value="1"/>
</dbReference>
<feature type="repeat" description="Hemopexin" evidence="21">
    <location>
        <begin position="554"/>
        <end position="601"/>
    </location>
</feature>
<dbReference type="InterPro" id="IPR000585">
    <property type="entry name" value="Hemopexin-like_dom"/>
</dbReference>
<dbReference type="InterPro" id="IPR036375">
    <property type="entry name" value="Hemopexin-like_dom_sf"/>
</dbReference>
<keyword evidence="15" id="KW-0865">Zymogen</keyword>
<feature type="compositionally biased region" description="Acidic residues" evidence="22">
    <location>
        <begin position="647"/>
        <end position="656"/>
    </location>
</feature>
<keyword evidence="10 18" id="KW-0862">Zinc</keyword>
<dbReference type="PRINTS" id="PR00138">
    <property type="entry name" value="MATRIXIN"/>
</dbReference>
<evidence type="ECO:0000256" key="6">
    <source>
        <dbReference type="ARBA" id="ARBA00022723"/>
    </source>
</evidence>
<dbReference type="Proteomes" id="UP000504630">
    <property type="component" value="Chromosome 6"/>
</dbReference>
<feature type="active site" evidence="17">
    <location>
        <position position="247"/>
    </location>
</feature>
<dbReference type="InterPro" id="IPR036365">
    <property type="entry name" value="PGBD-like_sf"/>
</dbReference>
<keyword evidence="4" id="KW-0165">Cleavage on pair of basic residues</keyword>
<feature type="compositionally biased region" description="Low complexity" evidence="22">
    <location>
        <begin position="358"/>
        <end position="374"/>
    </location>
</feature>
<feature type="repeat" description="Hemopexin" evidence="21">
    <location>
        <begin position="409"/>
        <end position="457"/>
    </location>
</feature>
<keyword evidence="12 23" id="KW-1133">Transmembrane helix</keyword>
<feature type="region of interest" description="Disordered" evidence="22">
    <location>
        <begin position="294"/>
        <end position="410"/>
    </location>
</feature>
<organism evidence="26 27">
    <name type="scientific">Cottoperca gobio</name>
    <name type="common">Frogmouth</name>
    <name type="synonym">Aphritis gobio</name>
    <dbReference type="NCBI Taxonomy" id="56716"/>
    <lineage>
        <taxon>Eukaryota</taxon>
        <taxon>Metazoa</taxon>
        <taxon>Chordata</taxon>
        <taxon>Craniata</taxon>
        <taxon>Vertebrata</taxon>
        <taxon>Euteleostomi</taxon>
        <taxon>Actinopterygii</taxon>
        <taxon>Neopterygii</taxon>
        <taxon>Teleostei</taxon>
        <taxon>Neoteleostei</taxon>
        <taxon>Acanthomorphata</taxon>
        <taxon>Eupercaria</taxon>
        <taxon>Perciformes</taxon>
        <taxon>Notothenioidei</taxon>
        <taxon>Bovichtidae</taxon>
        <taxon>Cottoperca</taxon>
    </lineage>
</organism>
<feature type="binding site" evidence="18">
    <location>
        <position position="256"/>
    </location>
    <ligand>
        <name>Zn(2+)</name>
        <dbReference type="ChEBI" id="CHEBI:29105"/>
        <label>2</label>
        <note>catalytic</note>
    </ligand>
</feature>
<dbReference type="SUPFAM" id="SSF55486">
    <property type="entry name" value="Metalloproteases ('zincins'), catalytic domain"/>
    <property type="match status" value="1"/>
</dbReference>
<feature type="repeat" description="Hemopexin" evidence="21">
    <location>
        <begin position="458"/>
        <end position="503"/>
    </location>
</feature>
<feature type="binding site" evidence="19">
    <location>
        <position position="226"/>
    </location>
    <ligand>
        <name>Ca(2+)</name>
        <dbReference type="ChEBI" id="CHEBI:29108"/>
        <label>3</label>
    </ligand>
</feature>
<dbReference type="Pfam" id="PF01471">
    <property type="entry name" value="PG_binding_1"/>
    <property type="match status" value="1"/>
</dbReference>
<feature type="binding site" evidence="19">
    <location>
        <position position="219"/>
    </location>
    <ligand>
        <name>Ca(2+)</name>
        <dbReference type="ChEBI" id="CHEBI:29108"/>
        <label>2</label>
    </ligand>
</feature>
<feature type="binding site" description="in inhibited form" evidence="19">
    <location>
        <position position="95"/>
    </location>
    <ligand>
        <name>Zn(2+)</name>
        <dbReference type="ChEBI" id="CHEBI:29105"/>
        <label>2</label>
        <note>catalytic</note>
    </ligand>
</feature>
<dbReference type="GO" id="GO:0008270">
    <property type="term" value="F:zinc ion binding"/>
    <property type="evidence" value="ECO:0007669"/>
    <property type="project" value="InterPro"/>
</dbReference>
<feature type="region of interest" description="Disordered" evidence="22">
    <location>
        <begin position="605"/>
        <end position="659"/>
    </location>
</feature>
<dbReference type="GO" id="GO:0030198">
    <property type="term" value="P:extracellular matrix organization"/>
    <property type="evidence" value="ECO:0007669"/>
    <property type="project" value="TreeGrafter"/>
</dbReference>
<evidence type="ECO:0000256" key="5">
    <source>
        <dbReference type="ARBA" id="ARBA00022692"/>
    </source>
</evidence>
<evidence type="ECO:0000256" key="14">
    <source>
        <dbReference type="ARBA" id="ARBA00023136"/>
    </source>
</evidence>
<evidence type="ECO:0000256" key="22">
    <source>
        <dbReference type="SAM" id="MobiDB-lite"/>
    </source>
</evidence>
<dbReference type="PANTHER" id="PTHR10201">
    <property type="entry name" value="MATRIX METALLOPROTEINASE"/>
    <property type="match status" value="1"/>
</dbReference>
<dbReference type="Gene3D" id="2.110.10.10">
    <property type="entry name" value="Hemopexin-like domain"/>
    <property type="match status" value="1"/>
</dbReference>
<dbReference type="PANTHER" id="PTHR10201:SF25">
    <property type="entry name" value="MATRIX METALLOPROTEINASE-15"/>
    <property type="match status" value="1"/>
</dbReference>
<dbReference type="InterPro" id="IPR021190">
    <property type="entry name" value="Pept_M10A"/>
</dbReference>
<accession>A0A6J2PX77</accession>
<dbReference type="InterPro" id="IPR021805">
    <property type="entry name" value="Pept_M10A_metallopeptidase_C"/>
</dbReference>
<evidence type="ECO:0000256" key="23">
    <source>
        <dbReference type="SAM" id="Phobius"/>
    </source>
</evidence>
<evidence type="ECO:0000256" key="9">
    <source>
        <dbReference type="ARBA" id="ARBA00022801"/>
    </source>
</evidence>
<dbReference type="InterPro" id="IPR001818">
    <property type="entry name" value="Pept_M10_metallopeptidase"/>
</dbReference>
<evidence type="ECO:0000256" key="17">
    <source>
        <dbReference type="PIRSR" id="PIRSR001191-1"/>
    </source>
</evidence>
<feature type="binding site" evidence="19">
    <location>
        <position position="221"/>
    </location>
    <ligand>
        <name>Zn(2+)</name>
        <dbReference type="ChEBI" id="CHEBI:29105"/>
        <label>1</label>
    </ligand>
</feature>
<feature type="binding site" evidence="19">
    <location>
        <position position="208"/>
    </location>
    <ligand>
        <name>Zn(2+)</name>
        <dbReference type="ChEBI" id="CHEBI:29105"/>
        <label>1</label>
    </ligand>
</feature>
<feature type="binding site" evidence="19">
    <location>
        <position position="223"/>
    </location>
    <ligand>
        <name>Ca(2+)</name>
        <dbReference type="ChEBI" id="CHEBI:29108"/>
        <label>3</label>
    </ligand>
</feature>
<feature type="binding site" evidence="19">
    <location>
        <position position="217"/>
    </location>
    <ligand>
        <name>Ca(2+)</name>
        <dbReference type="ChEBI" id="CHEBI:29108"/>
        <label>2</label>
    </ligand>
</feature>
<dbReference type="SMART" id="SM00120">
    <property type="entry name" value="HX"/>
    <property type="match status" value="4"/>
</dbReference>
<dbReference type="AlphaFoldDB" id="A0A6J2PX77"/>
<dbReference type="CDD" id="cd04278">
    <property type="entry name" value="ZnMc_MMP"/>
    <property type="match status" value="1"/>
</dbReference>
<feature type="binding site" evidence="19">
    <location>
        <position position="417"/>
    </location>
    <ligand>
        <name>Ca(2+)</name>
        <dbReference type="ChEBI" id="CHEBI:29108"/>
        <label>4</label>
    </ligand>
</feature>
<evidence type="ECO:0000256" key="12">
    <source>
        <dbReference type="ARBA" id="ARBA00022989"/>
    </source>
</evidence>
<dbReference type="GO" id="GO:0005615">
    <property type="term" value="C:extracellular space"/>
    <property type="evidence" value="ECO:0007669"/>
    <property type="project" value="TreeGrafter"/>
</dbReference>
<evidence type="ECO:0000256" key="4">
    <source>
        <dbReference type="ARBA" id="ARBA00022685"/>
    </source>
</evidence>
<evidence type="ECO:0000256" key="16">
    <source>
        <dbReference type="ARBA" id="ARBA00023157"/>
    </source>
</evidence>
<keyword evidence="11 19" id="KW-0106">Calcium</keyword>
<keyword evidence="6 18" id="KW-0479">Metal-binding</keyword>
<evidence type="ECO:0000313" key="26">
    <source>
        <dbReference type="Proteomes" id="UP000504630"/>
    </source>
</evidence>
<proteinExistence type="inferred from homology"/>
<feature type="compositionally biased region" description="Basic and acidic residues" evidence="22">
    <location>
        <begin position="607"/>
        <end position="641"/>
    </location>
</feature>
<feature type="binding site" evidence="19">
    <location>
        <position position="462"/>
    </location>
    <ligand>
        <name>Ca(2+)</name>
        <dbReference type="ChEBI" id="CHEBI:29108"/>
        <label>4</label>
    </ligand>
</feature>
<dbReference type="PROSITE" id="PS00024">
    <property type="entry name" value="HEMOPEXIN"/>
    <property type="match status" value="1"/>
</dbReference>
<keyword evidence="13" id="KW-0482">Metalloprotease</keyword>
<dbReference type="GeneID" id="115009890"/>
<feature type="binding site" evidence="19">
    <location>
        <position position="264"/>
    </location>
    <ligand>
        <name>Zn(2+)</name>
        <dbReference type="ChEBI" id="CHEBI:29105"/>
        <label>2</label>
        <note>catalytic</note>
    </ligand>
</feature>
<dbReference type="SMART" id="SM00235">
    <property type="entry name" value="ZnMc"/>
    <property type="match status" value="1"/>
</dbReference>
<feature type="repeat" description="Hemopexin" evidence="21">
    <location>
        <begin position="505"/>
        <end position="553"/>
    </location>
</feature>
<dbReference type="Pfam" id="PF00045">
    <property type="entry name" value="Hemopexin"/>
    <property type="match status" value="4"/>
</dbReference>
<dbReference type="KEGG" id="cgob:115009890"/>
<dbReference type="FunFam" id="2.110.10.10:FF:000001">
    <property type="entry name" value="Matrix metallopeptidase 24"/>
    <property type="match status" value="1"/>
</dbReference>
<dbReference type="InterPro" id="IPR018486">
    <property type="entry name" value="Hemopexin_CS"/>
</dbReference>
<dbReference type="GO" id="GO:0030574">
    <property type="term" value="P:collagen catabolic process"/>
    <property type="evidence" value="ECO:0007669"/>
    <property type="project" value="TreeGrafter"/>
</dbReference>
<dbReference type="FunFam" id="3.40.390.10:FF:000023">
    <property type="entry name" value="Matrix metalloproteinase-14 preproprotein"/>
    <property type="match status" value="1"/>
</dbReference>
<dbReference type="Gene3D" id="3.40.390.10">
    <property type="entry name" value="Collagenase (Catalytic Domain)"/>
    <property type="match status" value="1"/>
</dbReference>
<comment type="cofactor">
    <cofactor evidence="19">
        <name>Zn(2+)</name>
        <dbReference type="ChEBI" id="CHEBI:29105"/>
    </cofactor>
    <text evidence="19">Binds 2 Zn(2+) ions per subunit.</text>
</comment>
<evidence type="ECO:0000313" key="27">
    <source>
        <dbReference type="RefSeq" id="XP_029290044.1"/>
    </source>
</evidence>
<dbReference type="CDD" id="cd00094">
    <property type="entry name" value="HX"/>
    <property type="match status" value="1"/>
</dbReference>
<dbReference type="GO" id="GO:0016020">
    <property type="term" value="C:membrane"/>
    <property type="evidence" value="ECO:0007669"/>
    <property type="project" value="UniProtKB-SubCell"/>
</dbReference>
<dbReference type="GO" id="GO:0004222">
    <property type="term" value="F:metalloendopeptidase activity"/>
    <property type="evidence" value="ECO:0007669"/>
    <property type="project" value="InterPro"/>
</dbReference>
<feature type="transmembrane region" description="Helical" evidence="23">
    <location>
        <begin position="671"/>
        <end position="695"/>
    </location>
</feature>